<accession>W2YJE2</accession>
<dbReference type="Proteomes" id="UP000018948">
    <property type="component" value="Unassembled WGS sequence"/>
</dbReference>
<evidence type="ECO:0000313" key="1">
    <source>
        <dbReference type="EMBL" id="ETP34927.1"/>
    </source>
</evidence>
<name>W2YJE2_PHYNI</name>
<comment type="caution">
    <text evidence="1">The sequence shown here is derived from an EMBL/GenBank/DDBJ whole genome shotgun (WGS) entry which is preliminary data.</text>
</comment>
<dbReference type="AlphaFoldDB" id="W2YJE2"/>
<reference evidence="1 2" key="1">
    <citation type="submission" date="2013-11" db="EMBL/GenBank/DDBJ databases">
        <title>The Genome Sequence of Phytophthora parasitica P10297.</title>
        <authorList>
            <consortium name="The Broad Institute Genomics Platform"/>
            <person name="Russ C."/>
            <person name="Tyler B."/>
            <person name="Panabieres F."/>
            <person name="Shan W."/>
            <person name="Tripathy S."/>
            <person name="Grunwald N."/>
            <person name="Machado M."/>
            <person name="Johnson C.S."/>
            <person name="Walker B."/>
            <person name="Young S.K."/>
            <person name="Zeng Q."/>
            <person name="Gargeya S."/>
            <person name="Fitzgerald M."/>
            <person name="Haas B."/>
            <person name="Abouelleil A."/>
            <person name="Allen A.W."/>
            <person name="Alvarado L."/>
            <person name="Arachchi H.M."/>
            <person name="Berlin A.M."/>
            <person name="Chapman S.B."/>
            <person name="Gainer-Dewar J."/>
            <person name="Goldberg J."/>
            <person name="Griggs A."/>
            <person name="Gujja S."/>
            <person name="Hansen M."/>
            <person name="Howarth C."/>
            <person name="Imamovic A."/>
            <person name="Ireland A."/>
            <person name="Larimer J."/>
            <person name="McCowan C."/>
            <person name="Murphy C."/>
            <person name="Pearson M."/>
            <person name="Poon T.W."/>
            <person name="Priest M."/>
            <person name="Roberts A."/>
            <person name="Saif S."/>
            <person name="Shea T."/>
            <person name="Sisk P."/>
            <person name="Sykes S."/>
            <person name="Wortman J."/>
            <person name="Nusbaum C."/>
            <person name="Birren B."/>
        </authorList>
    </citation>
    <scope>NUCLEOTIDE SEQUENCE [LARGE SCALE GENOMIC DNA]</scope>
    <source>
        <strain evidence="1 2">P10297</strain>
    </source>
</reference>
<proteinExistence type="predicted"/>
<dbReference type="EMBL" id="ANIY01003565">
    <property type="protein sequence ID" value="ETP34927.1"/>
    <property type="molecule type" value="Genomic_DNA"/>
</dbReference>
<protein>
    <submittedName>
        <fullName evidence="1">Uncharacterized protein</fullName>
    </submittedName>
</protein>
<organism evidence="1 2">
    <name type="scientific">Phytophthora nicotianae P10297</name>
    <dbReference type="NCBI Taxonomy" id="1317064"/>
    <lineage>
        <taxon>Eukaryota</taxon>
        <taxon>Sar</taxon>
        <taxon>Stramenopiles</taxon>
        <taxon>Oomycota</taxon>
        <taxon>Peronosporomycetes</taxon>
        <taxon>Peronosporales</taxon>
        <taxon>Peronosporaceae</taxon>
        <taxon>Phytophthora</taxon>
    </lineage>
</organism>
<evidence type="ECO:0000313" key="2">
    <source>
        <dbReference type="Proteomes" id="UP000018948"/>
    </source>
</evidence>
<sequence length="70" mass="8011">MVKDGQHTANEEIKKATQTVYEASFKKFSDFCSTNGYPEPHHESRLRSTGRFGGIFAEYLSFQFHFATNS</sequence>
<gene>
    <name evidence="1" type="ORF">F442_16829</name>
</gene>